<dbReference type="EMBL" id="JAVREX010000003">
    <property type="protein sequence ID" value="MDT0427867.1"/>
    <property type="molecule type" value="Genomic_DNA"/>
</dbReference>
<reference evidence="6" key="1">
    <citation type="submission" date="2023-07" db="EMBL/GenBank/DDBJ databases">
        <title>30 novel species of actinomycetes from the DSMZ collection.</title>
        <authorList>
            <person name="Nouioui I."/>
        </authorList>
    </citation>
    <scope>NUCLEOTIDE SEQUENCE [LARGE SCALE GENOMIC DNA]</scope>
    <source>
        <strain evidence="6">DSM 41770</strain>
    </source>
</reference>
<dbReference type="GO" id="GO:0016787">
    <property type="term" value="F:hydrolase activity"/>
    <property type="evidence" value="ECO:0007669"/>
    <property type="project" value="UniProtKB-KW"/>
</dbReference>
<dbReference type="GO" id="GO:0004519">
    <property type="term" value="F:endonuclease activity"/>
    <property type="evidence" value="ECO:0007669"/>
    <property type="project" value="UniProtKB-KW"/>
</dbReference>
<organism evidence="5 6">
    <name type="scientific">Streptomyces salyersiae</name>
    <dbReference type="NCBI Taxonomy" id="3075530"/>
    <lineage>
        <taxon>Bacteria</taxon>
        <taxon>Bacillati</taxon>
        <taxon>Actinomycetota</taxon>
        <taxon>Actinomycetes</taxon>
        <taxon>Kitasatosporales</taxon>
        <taxon>Streptomycetaceae</taxon>
        <taxon>Streptomyces</taxon>
    </lineage>
</organism>
<dbReference type="PANTHER" id="PTHR30408:SF12">
    <property type="entry name" value="TYPE I RESTRICTION ENZYME MJAVIII SPECIFICITY SUBUNIT"/>
    <property type="match status" value="1"/>
</dbReference>
<evidence type="ECO:0000313" key="5">
    <source>
        <dbReference type="EMBL" id="MDT0427867.1"/>
    </source>
</evidence>
<name>A0ABU2RG80_9ACTN</name>
<keyword evidence="5" id="KW-0255">Endonuclease</keyword>
<evidence type="ECO:0000313" key="6">
    <source>
        <dbReference type="Proteomes" id="UP001183777"/>
    </source>
</evidence>
<feature type="domain" description="Type I restriction modification DNA specificity" evidence="4">
    <location>
        <begin position="207"/>
        <end position="297"/>
    </location>
</feature>
<evidence type="ECO:0000256" key="1">
    <source>
        <dbReference type="ARBA" id="ARBA00010923"/>
    </source>
</evidence>
<keyword evidence="2" id="KW-0680">Restriction system</keyword>
<proteinExistence type="inferred from homology"/>
<dbReference type="SUPFAM" id="SSF116734">
    <property type="entry name" value="DNA methylase specificity domain"/>
    <property type="match status" value="2"/>
</dbReference>
<dbReference type="Proteomes" id="UP001183777">
    <property type="component" value="Unassembled WGS sequence"/>
</dbReference>
<gene>
    <name evidence="5" type="ORF">RM649_09455</name>
</gene>
<sequence>MDAFAGAVGVSDSDGKSTPVYAACKPRPGVVAEYYALLIRHMALSGWITALAKGIRERSTDFRFSQFGSQHLPVPPLEEQQAIVKYVRHIEREVGAAVIIKRKLIALLDEQRTSVIEDAVKRGAPGAITEPDLWNHLEVKRVASLVTSGSRGWATYYSDTGDWFLQSGNIGKRLNLKLDKVQCVKIPDSAEGIRTRAREGDLLVCITGAMTGNIGVVQYELPYPSYVNQHVALVRPRPELINSEYLALALHSQSGQQQFKMSEYGGTKQGLGLAEVKSARVPVPPLDAQVEIVQYVAREARKIEFAISRTEREISLLREYQNRLTADVVTGKLDVRAASAALPDLDPYNPSLAAACAGAEDGLDANALDGDDTTEEST</sequence>
<dbReference type="PANTHER" id="PTHR30408">
    <property type="entry name" value="TYPE-1 RESTRICTION ENZYME ECOKI SPECIFICITY PROTEIN"/>
    <property type="match status" value="1"/>
</dbReference>
<comment type="similarity">
    <text evidence="1">Belongs to the type-I restriction system S methylase family.</text>
</comment>
<dbReference type="InterPro" id="IPR000055">
    <property type="entry name" value="Restrct_endonuc_typeI_TRD"/>
</dbReference>
<evidence type="ECO:0000256" key="3">
    <source>
        <dbReference type="ARBA" id="ARBA00023125"/>
    </source>
</evidence>
<evidence type="ECO:0000256" key="2">
    <source>
        <dbReference type="ARBA" id="ARBA00022747"/>
    </source>
</evidence>
<keyword evidence="5" id="KW-0540">Nuclease</keyword>
<accession>A0ABU2RG80</accession>
<keyword evidence="5" id="KW-0378">Hydrolase</keyword>
<evidence type="ECO:0000259" key="4">
    <source>
        <dbReference type="Pfam" id="PF01420"/>
    </source>
</evidence>
<dbReference type="RefSeq" id="WP_311655977.1">
    <property type="nucleotide sequence ID" value="NZ_JAVREX010000003.1"/>
</dbReference>
<protein>
    <submittedName>
        <fullName evidence="5">Restriction endonuclease subunit S</fullName>
        <ecNumber evidence="5">3.1.21.-</ecNumber>
    </submittedName>
</protein>
<dbReference type="InterPro" id="IPR052021">
    <property type="entry name" value="Type-I_RS_S_subunit"/>
</dbReference>
<keyword evidence="6" id="KW-1185">Reference proteome</keyword>
<dbReference type="Gene3D" id="3.90.220.20">
    <property type="entry name" value="DNA methylase specificity domains"/>
    <property type="match status" value="2"/>
</dbReference>
<dbReference type="InterPro" id="IPR044946">
    <property type="entry name" value="Restrct_endonuc_typeI_TRD_sf"/>
</dbReference>
<comment type="caution">
    <text evidence="5">The sequence shown here is derived from an EMBL/GenBank/DDBJ whole genome shotgun (WGS) entry which is preliminary data.</text>
</comment>
<dbReference type="EC" id="3.1.21.-" evidence="5"/>
<dbReference type="Pfam" id="PF01420">
    <property type="entry name" value="Methylase_S"/>
    <property type="match status" value="1"/>
</dbReference>
<keyword evidence="3" id="KW-0238">DNA-binding</keyword>